<evidence type="ECO:0000256" key="1">
    <source>
        <dbReference type="SAM" id="MobiDB-lite"/>
    </source>
</evidence>
<dbReference type="AlphaFoldDB" id="A0AAV5SNN8"/>
<sequence>FTMSERHFSLNSLLERLSTHTAWEFEDREIEDVLTGKSLRPFPSVRNEEHLLSGAPLEIKPSLVLSPSTQFQVDLLIEGKAAKEESGAIRPANEWKFGMGVGDVILSVKLQEENGSRKLRVCAVGCPDSEWGITTQMRVRACIGEENMKVLDRDVFDFARYRQPIIFQLHNDIRAVKFEMRFINSFFRRHPSFDEGDVIIRFADGSTLRTWKALLSQASPYMALKMRETEDDGIVDVTPFDRLAFVELLLQLYPTERPIWANFKPLANAAVSFDVRDVIVRLSDHLANYRKIPLYRRLEDAAKLNLYPAVACMVEEAARTNMWTAMIHNGYDPVQSMGDHVYTHVVCPSIVRAKFAQSLLPPLPLAKSEMKAEDLLSDCAAKDPLNQCIMLMGTPFYVNRGILRTHTGGSFPVNSLGHLVVPLPKDVFLMCKKMNVPVGKVFLELVFSLYPSGSDVSAGLIIPALAYAFHLRLKYAVEKLEQALISVPVTNAGRLIDHLSLAENYRLTNLLRTTAVRAEGSCYDMMKEAVVRPEFAALSLATRRPVLDRMCSGWAHGWPMLANRSPTDKMERSLAPTGGGPPKPESDCATFRSIESNMVFEEMDRLSVEG</sequence>
<proteinExistence type="predicted"/>
<reference evidence="4" key="1">
    <citation type="submission" date="2023-10" db="EMBL/GenBank/DDBJ databases">
        <title>Genome assembly of Pristionchus species.</title>
        <authorList>
            <person name="Yoshida K."/>
            <person name="Sommer R.J."/>
        </authorList>
    </citation>
    <scope>NUCLEOTIDE SEQUENCE</scope>
    <source>
        <strain evidence="4">RS0144</strain>
    </source>
</reference>
<gene>
    <name evidence="4" type="ORF">PENTCL1PPCAC_6795</name>
</gene>
<accession>A0AAV5SNN8</accession>
<feature type="region of interest" description="Disordered" evidence="1">
    <location>
        <begin position="565"/>
        <end position="588"/>
    </location>
</feature>
<protein>
    <recommendedName>
        <fullName evidence="6">BTB domain-containing protein</fullName>
    </recommendedName>
</protein>
<dbReference type="Proteomes" id="UP001432027">
    <property type="component" value="Unassembled WGS sequence"/>
</dbReference>
<keyword evidence="5" id="KW-1185">Reference proteome</keyword>
<dbReference type="Pfam" id="PF00651">
    <property type="entry name" value="BTB"/>
    <property type="match status" value="1"/>
</dbReference>
<name>A0AAV5SNN8_9BILA</name>
<organism evidence="4 5">
    <name type="scientific">Pristionchus entomophagus</name>
    <dbReference type="NCBI Taxonomy" id="358040"/>
    <lineage>
        <taxon>Eukaryota</taxon>
        <taxon>Metazoa</taxon>
        <taxon>Ecdysozoa</taxon>
        <taxon>Nematoda</taxon>
        <taxon>Chromadorea</taxon>
        <taxon>Rhabditida</taxon>
        <taxon>Rhabditina</taxon>
        <taxon>Diplogasteromorpha</taxon>
        <taxon>Diplogasteroidea</taxon>
        <taxon>Neodiplogasteridae</taxon>
        <taxon>Pristionchus</taxon>
    </lineage>
</organism>
<evidence type="ECO:0008006" key="6">
    <source>
        <dbReference type="Google" id="ProtNLM"/>
    </source>
</evidence>
<evidence type="ECO:0000313" key="5">
    <source>
        <dbReference type="Proteomes" id="UP001432027"/>
    </source>
</evidence>
<feature type="domain" description="DUF7754" evidence="3">
    <location>
        <begin position="289"/>
        <end position="353"/>
    </location>
</feature>
<evidence type="ECO:0000313" key="4">
    <source>
        <dbReference type="EMBL" id="GMS84620.1"/>
    </source>
</evidence>
<feature type="domain" description="BTB" evidence="2">
    <location>
        <begin position="197"/>
        <end position="287"/>
    </location>
</feature>
<evidence type="ECO:0000259" key="3">
    <source>
        <dbReference type="Pfam" id="PF24937"/>
    </source>
</evidence>
<evidence type="ECO:0000259" key="2">
    <source>
        <dbReference type="Pfam" id="PF00651"/>
    </source>
</evidence>
<feature type="non-terminal residue" evidence="4">
    <location>
        <position position="1"/>
    </location>
</feature>
<dbReference type="InterPro" id="IPR056656">
    <property type="entry name" value="DUF7754"/>
</dbReference>
<dbReference type="EMBL" id="BTSX01000002">
    <property type="protein sequence ID" value="GMS84620.1"/>
    <property type="molecule type" value="Genomic_DNA"/>
</dbReference>
<dbReference type="Pfam" id="PF24937">
    <property type="entry name" value="DUF7754"/>
    <property type="match status" value="1"/>
</dbReference>
<comment type="caution">
    <text evidence="4">The sequence shown here is derived from an EMBL/GenBank/DDBJ whole genome shotgun (WGS) entry which is preliminary data.</text>
</comment>
<dbReference type="InterPro" id="IPR000210">
    <property type="entry name" value="BTB/POZ_dom"/>
</dbReference>